<name>M0JMH4_9EURY</name>
<organism evidence="2 3">
    <name type="scientific">Haloarcula marismortui ATCC 33799</name>
    <dbReference type="NCBI Taxonomy" id="662475"/>
    <lineage>
        <taxon>Archaea</taxon>
        <taxon>Methanobacteriati</taxon>
        <taxon>Methanobacteriota</taxon>
        <taxon>Stenosarchaea group</taxon>
        <taxon>Halobacteria</taxon>
        <taxon>Halobacteriales</taxon>
        <taxon>Haloarculaceae</taxon>
        <taxon>Haloarcula</taxon>
    </lineage>
</organism>
<sequence length="31" mass="2942">RLCTLRDAEGVLMAVGVAVVAAAVGTGGTLA</sequence>
<keyword evidence="1" id="KW-0812">Transmembrane</keyword>
<keyword evidence="1" id="KW-0472">Membrane</keyword>
<gene>
    <name evidence="2" type="ORF">C435_22194</name>
</gene>
<keyword evidence="3" id="KW-1185">Reference proteome</keyword>
<accession>M0JMH4</accession>
<protein>
    <submittedName>
        <fullName evidence="2">UbiA family prenyltransferase</fullName>
    </submittedName>
</protein>
<dbReference type="GO" id="GO:0016740">
    <property type="term" value="F:transferase activity"/>
    <property type="evidence" value="ECO:0007669"/>
    <property type="project" value="UniProtKB-KW"/>
</dbReference>
<keyword evidence="2" id="KW-0808">Transferase</keyword>
<feature type="transmembrane region" description="Helical" evidence="1">
    <location>
        <begin position="12"/>
        <end position="30"/>
    </location>
</feature>
<feature type="non-terminal residue" evidence="2">
    <location>
        <position position="1"/>
    </location>
</feature>
<dbReference type="AlphaFoldDB" id="M0JMH4"/>
<evidence type="ECO:0000256" key="1">
    <source>
        <dbReference type="SAM" id="Phobius"/>
    </source>
</evidence>
<dbReference type="EMBL" id="AOLS01000132">
    <property type="protein sequence ID" value="EMA09179.1"/>
    <property type="molecule type" value="Genomic_DNA"/>
</dbReference>
<comment type="caution">
    <text evidence="2">The sequence shown here is derived from an EMBL/GenBank/DDBJ whole genome shotgun (WGS) entry which is preliminary data.</text>
</comment>
<dbReference type="Proteomes" id="UP000011687">
    <property type="component" value="Unassembled WGS sequence"/>
</dbReference>
<evidence type="ECO:0000313" key="3">
    <source>
        <dbReference type="Proteomes" id="UP000011687"/>
    </source>
</evidence>
<reference evidence="2 3" key="1">
    <citation type="journal article" date="2014" name="PLoS Genet.">
        <title>Phylogenetically driven sequencing of extremely halophilic archaea reveals strategies for static and dynamic osmo-response.</title>
        <authorList>
            <person name="Becker E.A."/>
            <person name="Seitzer P.M."/>
            <person name="Tritt A."/>
            <person name="Larsen D."/>
            <person name="Krusor M."/>
            <person name="Yao A.I."/>
            <person name="Wu D."/>
            <person name="Madern D."/>
            <person name="Eisen J.A."/>
            <person name="Darling A.E."/>
            <person name="Facciotti M.T."/>
        </authorList>
    </citation>
    <scope>NUCLEOTIDE SEQUENCE [LARGE SCALE GENOMIC DNA]</scope>
    <source>
        <strain evidence="2 3">ATCC 33799</strain>
    </source>
</reference>
<proteinExistence type="predicted"/>
<keyword evidence="1" id="KW-1133">Transmembrane helix</keyword>
<evidence type="ECO:0000313" key="2">
    <source>
        <dbReference type="EMBL" id="EMA09179.1"/>
    </source>
</evidence>